<dbReference type="SUPFAM" id="SSF52467">
    <property type="entry name" value="DHS-like NAD/FAD-binding domain"/>
    <property type="match status" value="1"/>
</dbReference>
<accession>A0ABQ2NRV1</accession>
<dbReference type="InterPro" id="IPR011766">
    <property type="entry name" value="TPP_enzyme_TPP-bd"/>
</dbReference>
<dbReference type="Proteomes" id="UP000641206">
    <property type="component" value="Unassembled WGS sequence"/>
</dbReference>
<dbReference type="PANTHER" id="PTHR18968:SF133">
    <property type="entry name" value="BENZOYLFORMATE DECARBOXYLASE"/>
    <property type="match status" value="1"/>
</dbReference>
<comment type="similarity">
    <text evidence="1 3">Belongs to the TPP enzyme family.</text>
</comment>
<dbReference type="InterPro" id="IPR012001">
    <property type="entry name" value="Thiamin_PyroP_enz_TPP-bd_dom"/>
</dbReference>
<dbReference type="EMBL" id="BMLW01000004">
    <property type="protein sequence ID" value="GGP10266.1"/>
    <property type="molecule type" value="Genomic_DNA"/>
</dbReference>
<dbReference type="InterPro" id="IPR012000">
    <property type="entry name" value="Thiamin_PyroP_enz_cen_dom"/>
</dbReference>
<feature type="domain" description="Thiamine pyrophosphate enzyme N-terminal TPP-binding" evidence="6">
    <location>
        <begin position="4"/>
        <end position="106"/>
    </location>
</feature>
<evidence type="ECO:0000313" key="8">
    <source>
        <dbReference type="Proteomes" id="UP000641206"/>
    </source>
</evidence>
<dbReference type="Pfam" id="PF02775">
    <property type="entry name" value="TPP_enzyme_C"/>
    <property type="match status" value="1"/>
</dbReference>
<protein>
    <submittedName>
        <fullName evidence="7">Benzoylformate decarboxylase</fullName>
    </submittedName>
</protein>
<comment type="caution">
    <text evidence="7">The sequence shown here is derived from an EMBL/GenBank/DDBJ whole genome shotgun (WGS) entry which is preliminary data.</text>
</comment>
<feature type="domain" description="Thiamine pyrophosphate enzyme central" evidence="4">
    <location>
        <begin position="189"/>
        <end position="323"/>
    </location>
</feature>
<evidence type="ECO:0000259" key="5">
    <source>
        <dbReference type="Pfam" id="PF02775"/>
    </source>
</evidence>
<dbReference type="PANTHER" id="PTHR18968">
    <property type="entry name" value="THIAMINE PYROPHOSPHATE ENZYMES"/>
    <property type="match status" value="1"/>
</dbReference>
<evidence type="ECO:0000256" key="2">
    <source>
        <dbReference type="ARBA" id="ARBA00023052"/>
    </source>
</evidence>
<evidence type="ECO:0000256" key="1">
    <source>
        <dbReference type="ARBA" id="ARBA00007812"/>
    </source>
</evidence>
<sequence length="542" mass="59790">MTYTVRDATFEVLRELEIKKIFGNPGSTEETFLENFPDDFSYIETLHEASAVGAADGYSQGTRQVSMVNVHTSAGLSNAMSNIMTASMNKTPIIITAGTQTREMLLHEPWLTNIDAETVPKPFVKWSYEPKRAEDVPGAFMRAYAMAVQEPAGPVFLSIPLDDWDKPIENLPQIRNIEPRVAPNPYKLNAFAEKLNNAKNPILIYGSDIARSGGWEKGVQLSEKTNIPVWAAPSSERAPFPENHELYIGGLPFAIKPLAEKLEGHDVALVIGAPVFRYYPYVPGDYLPENLELLHITDDAHEAAKAPVGDTLVSNAALAIEALLPLVTHHEKNKEIIKLEHRMAPHETSKPDKEADNNLLHAYELFKQLHDSMPENTILVEETPSNLGDLHKAWPINQPDTFYTFASGSLGWNLPASLGLAFAEKEKGTNRPIVAIIGDGSIQYSIQALWTAAQHDLPILFVVPKNNEYGILKSFAVAQDTPNVPGLNIPGIDHVSLAKSYNCIGKKADTHEEVAEVIDQFLKDQKPTVMEAAINPSVPPLF</sequence>
<dbReference type="InterPro" id="IPR045229">
    <property type="entry name" value="TPP_enz"/>
</dbReference>
<dbReference type="Gene3D" id="3.40.50.970">
    <property type="match status" value="2"/>
</dbReference>
<dbReference type="InterPro" id="IPR029061">
    <property type="entry name" value="THDP-binding"/>
</dbReference>
<name>A0ABQ2NRV1_9BACI</name>
<dbReference type="RefSeq" id="WP_188734078.1">
    <property type="nucleotide sequence ID" value="NZ_BMLW01000004.1"/>
</dbReference>
<keyword evidence="8" id="KW-1185">Reference proteome</keyword>
<evidence type="ECO:0000313" key="7">
    <source>
        <dbReference type="EMBL" id="GGP10266.1"/>
    </source>
</evidence>
<feature type="domain" description="Thiamine pyrophosphate enzyme TPP-binding" evidence="5">
    <location>
        <begin position="390"/>
        <end position="531"/>
    </location>
</feature>
<evidence type="ECO:0000259" key="6">
    <source>
        <dbReference type="Pfam" id="PF02776"/>
    </source>
</evidence>
<gene>
    <name evidence="7" type="ORF">GCM10011346_17680</name>
</gene>
<dbReference type="SUPFAM" id="SSF52518">
    <property type="entry name" value="Thiamin diphosphate-binding fold (THDP-binding)"/>
    <property type="match status" value="2"/>
</dbReference>
<dbReference type="Pfam" id="PF00205">
    <property type="entry name" value="TPP_enzyme_M"/>
    <property type="match status" value="1"/>
</dbReference>
<evidence type="ECO:0000259" key="4">
    <source>
        <dbReference type="Pfam" id="PF00205"/>
    </source>
</evidence>
<dbReference type="NCBIfam" id="NF005485">
    <property type="entry name" value="PRK07092.1"/>
    <property type="match status" value="1"/>
</dbReference>
<keyword evidence="2 3" id="KW-0786">Thiamine pyrophosphate</keyword>
<dbReference type="Gene3D" id="3.40.50.1220">
    <property type="entry name" value="TPP-binding domain"/>
    <property type="match status" value="1"/>
</dbReference>
<evidence type="ECO:0000256" key="3">
    <source>
        <dbReference type="RuleBase" id="RU362132"/>
    </source>
</evidence>
<reference evidence="8" key="1">
    <citation type="journal article" date="2019" name="Int. J. Syst. Evol. Microbiol.">
        <title>The Global Catalogue of Microorganisms (GCM) 10K type strain sequencing project: providing services to taxonomists for standard genome sequencing and annotation.</title>
        <authorList>
            <consortium name="The Broad Institute Genomics Platform"/>
            <consortium name="The Broad Institute Genome Sequencing Center for Infectious Disease"/>
            <person name="Wu L."/>
            <person name="Ma J."/>
        </authorList>
    </citation>
    <scope>NUCLEOTIDE SEQUENCE [LARGE SCALE GENOMIC DNA]</scope>
    <source>
        <strain evidence="8">CGMCC 1.7693</strain>
    </source>
</reference>
<dbReference type="CDD" id="cd07035">
    <property type="entry name" value="TPP_PYR_POX_like"/>
    <property type="match status" value="1"/>
</dbReference>
<dbReference type="Pfam" id="PF02776">
    <property type="entry name" value="TPP_enzyme_N"/>
    <property type="match status" value="1"/>
</dbReference>
<dbReference type="InterPro" id="IPR029035">
    <property type="entry name" value="DHS-like_NAD/FAD-binding_dom"/>
</dbReference>
<organism evidence="7 8">
    <name type="scientific">Oceanobacillus neutriphilus</name>
    <dbReference type="NCBI Taxonomy" id="531815"/>
    <lineage>
        <taxon>Bacteria</taxon>
        <taxon>Bacillati</taxon>
        <taxon>Bacillota</taxon>
        <taxon>Bacilli</taxon>
        <taxon>Bacillales</taxon>
        <taxon>Bacillaceae</taxon>
        <taxon>Oceanobacillus</taxon>
    </lineage>
</organism>
<proteinExistence type="inferred from homology"/>
<dbReference type="CDD" id="cd02002">
    <property type="entry name" value="TPP_BFDC"/>
    <property type="match status" value="1"/>
</dbReference>